<evidence type="ECO:0000256" key="3">
    <source>
        <dbReference type="ARBA" id="ARBA00023157"/>
    </source>
</evidence>
<dbReference type="CDD" id="cd02966">
    <property type="entry name" value="TlpA_like_family"/>
    <property type="match status" value="1"/>
</dbReference>
<evidence type="ECO:0000256" key="1">
    <source>
        <dbReference type="ARBA" id="ARBA00004196"/>
    </source>
</evidence>
<evidence type="ECO:0000313" key="6">
    <source>
        <dbReference type="EMBL" id="MBC5620217.1"/>
    </source>
</evidence>
<dbReference type="InterPro" id="IPR017937">
    <property type="entry name" value="Thioredoxin_CS"/>
</dbReference>
<sequence length="387" mass="44783">MKKRYLSFLLLASAISACDMKPMDHFVLRGTIPGAMDSTEIELAIPGENKERLKGFIVNERFEFRGKLEQPTLCELRLNNQDICDRKNIKEENKIIYADINFFVENGKLTFTTPHVDSLPHSFWKYDIRKEKNYTLTGSPAQDIYYAYQQQTIPTRHLLRTFRFQENKQPEDAKRIVAAQTELARQTREFIAGHSNLAVNLMLVEELKKEPFTYDQGYLDELEQLFASYRDTCPRLKNFRQYLKEASAFAQGKPLQEGKVITSKGDTLSLLAQLKAGQYTLIDFWASWCGPCRASFPHLREMYKLHGEKVNFISVSLDKEEKEWQKAMGEEKLPWSQFLATRALSKEVGKYYNLKSIPTFLFIDPDGKIIFSGHSSDELEAELAKTH</sequence>
<dbReference type="Pfam" id="PF14289">
    <property type="entry name" value="DUF4369"/>
    <property type="match status" value="1"/>
</dbReference>
<dbReference type="PANTHER" id="PTHR42852">
    <property type="entry name" value="THIOL:DISULFIDE INTERCHANGE PROTEIN DSBE"/>
    <property type="match status" value="1"/>
</dbReference>
<evidence type="ECO:0000259" key="5">
    <source>
        <dbReference type="PROSITE" id="PS51352"/>
    </source>
</evidence>
<dbReference type="InterPro" id="IPR050553">
    <property type="entry name" value="Thioredoxin_ResA/DsbE_sf"/>
</dbReference>
<keyword evidence="3" id="KW-1015">Disulfide bond</keyword>
<dbReference type="InterPro" id="IPR036249">
    <property type="entry name" value="Thioredoxin-like_sf"/>
</dbReference>
<dbReference type="PANTHER" id="PTHR42852:SF6">
    <property type="entry name" value="THIOL:DISULFIDE INTERCHANGE PROTEIN DSBE"/>
    <property type="match status" value="1"/>
</dbReference>
<dbReference type="InterPro" id="IPR013766">
    <property type="entry name" value="Thioredoxin_domain"/>
</dbReference>
<keyword evidence="7" id="KW-1185">Reference proteome</keyword>
<dbReference type="Proteomes" id="UP000646484">
    <property type="component" value="Unassembled WGS sequence"/>
</dbReference>
<dbReference type="RefSeq" id="WP_186975050.1">
    <property type="nucleotide sequence ID" value="NZ_JACOOH010000002.1"/>
</dbReference>
<dbReference type="PROSITE" id="PS00194">
    <property type="entry name" value="THIOREDOXIN_1"/>
    <property type="match status" value="1"/>
</dbReference>
<comment type="subcellular location">
    <subcellularLocation>
        <location evidence="1">Cell envelope</location>
    </subcellularLocation>
</comment>
<name>A0ABR7CXG4_9BACT</name>
<evidence type="ECO:0000256" key="4">
    <source>
        <dbReference type="ARBA" id="ARBA00023284"/>
    </source>
</evidence>
<reference evidence="6 7" key="1">
    <citation type="submission" date="2020-08" db="EMBL/GenBank/DDBJ databases">
        <title>Genome public.</title>
        <authorList>
            <person name="Liu C."/>
            <person name="Sun Q."/>
        </authorList>
    </citation>
    <scope>NUCLEOTIDE SEQUENCE [LARGE SCALE GENOMIC DNA]</scope>
    <source>
        <strain evidence="6 7">NSJ-56</strain>
    </source>
</reference>
<protein>
    <submittedName>
        <fullName evidence="6">AhpC/TSA family protein</fullName>
    </submittedName>
</protein>
<accession>A0ABR7CXG4</accession>
<gene>
    <name evidence="6" type="ORF">H8S64_03795</name>
</gene>
<dbReference type="EMBL" id="JACOOH010000002">
    <property type="protein sequence ID" value="MBC5620217.1"/>
    <property type="molecule type" value="Genomic_DNA"/>
</dbReference>
<dbReference type="Gene3D" id="3.40.30.10">
    <property type="entry name" value="Glutaredoxin"/>
    <property type="match status" value="1"/>
</dbReference>
<organism evidence="6 7">
    <name type="scientific">Butyricimonas hominis</name>
    <dbReference type="NCBI Taxonomy" id="2763032"/>
    <lineage>
        <taxon>Bacteria</taxon>
        <taxon>Pseudomonadati</taxon>
        <taxon>Bacteroidota</taxon>
        <taxon>Bacteroidia</taxon>
        <taxon>Bacteroidales</taxon>
        <taxon>Odoribacteraceae</taxon>
        <taxon>Butyricimonas</taxon>
    </lineage>
</organism>
<proteinExistence type="predicted"/>
<dbReference type="InterPro" id="IPR025380">
    <property type="entry name" value="DUF4369"/>
</dbReference>
<comment type="caution">
    <text evidence="6">The sequence shown here is derived from an EMBL/GenBank/DDBJ whole genome shotgun (WGS) entry which is preliminary data.</text>
</comment>
<dbReference type="InterPro" id="IPR012336">
    <property type="entry name" value="Thioredoxin-like_fold"/>
</dbReference>
<dbReference type="PROSITE" id="PS51352">
    <property type="entry name" value="THIOREDOXIN_2"/>
    <property type="match status" value="1"/>
</dbReference>
<dbReference type="SUPFAM" id="SSF52833">
    <property type="entry name" value="Thioredoxin-like"/>
    <property type="match status" value="1"/>
</dbReference>
<dbReference type="PROSITE" id="PS51257">
    <property type="entry name" value="PROKAR_LIPOPROTEIN"/>
    <property type="match status" value="1"/>
</dbReference>
<evidence type="ECO:0000313" key="7">
    <source>
        <dbReference type="Proteomes" id="UP000646484"/>
    </source>
</evidence>
<dbReference type="Pfam" id="PF13905">
    <property type="entry name" value="Thioredoxin_8"/>
    <property type="match status" value="1"/>
</dbReference>
<evidence type="ECO:0000256" key="2">
    <source>
        <dbReference type="ARBA" id="ARBA00022748"/>
    </source>
</evidence>
<keyword evidence="2" id="KW-0201">Cytochrome c-type biogenesis</keyword>
<feature type="domain" description="Thioredoxin" evidence="5">
    <location>
        <begin position="240"/>
        <end position="387"/>
    </location>
</feature>
<keyword evidence="4" id="KW-0676">Redox-active center</keyword>